<proteinExistence type="predicted"/>
<evidence type="ECO:0000256" key="2">
    <source>
        <dbReference type="ARBA" id="ARBA00022475"/>
    </source>
</evidence>
<dbReference type="EMBL" id="JASTZU010000019">
    <property type="protein sequence ID" value="MDL4839945.1"/>
    <property type="molecule type" value="Genomic_DNA"/>
</dbReference>
<feature type="transmembrane region" description="Helical" evidence="6">
    <location>
        <begin position="122"/>
        <end position="139"/>
    </location>
</feature>
<feature type="transmembrane region" description="Helical" evidence="6">
    <location>
        <begin position="214"/>
        <end position="235"/>
    </location>
</feature>
<name>A0ABT7L444_9BACI</name>
<dbReference type="Proteomes" id="UP001235343">
    <property type="component" value="Unassembled WGS sequence"/>
</dbReference>
<accession>A0ABT7L444</accession>
<dbReference type="Pfam" id="PF03553">
    <property type="entry name" value="Na_H_antiporter"/>
    <property type="match status" value="1"/>
</dbReference>
<feature type="transmembrane region" description="Helical" evidence="6">
    <location>
        <begin position="83"/>
        <end position="101"/>
    </location>
</feature>
<feature type="transmembrane region" description="Helical" evidence="6">
    <location>
        <begin position="318"/>
        <end position="337"/>
    </location>
</feature>
<sequence>MGVNNPINNIFLDVEGKAISLLPAILMLVLVLLTRKVLLSLGIGVLIGAILLHGFNFILAINEIITVFVHIFISGDGLNLGNLYLFAFLLLLGITTAFMTASGGSRAFGEWAINKVKTRRGAQLLPAFLGLIIFIDDYFNSLAVGQVARPVTDRQQVSRAKLAYFIDSTSAPITVISPISSWGAYIIGTIGGILATNNVVEFQPLEAFVKMIPLNLYAFAAIVLVFLVAIFDLNIGPMRKHEDKAKVTGELFDKVKGNIPGDLKDALHSHRKGKIYHLVIPIGTLITGTVLAMIFTGLINAGGQSNILAIFENTDVNLSLFLGGLSAVLVAFLLHGIQSQPKAPSVAIFSEGIKAMMPAIYILILAWMIGSIIESLGTGLYLADLFERADIDPAFIPCILFLVASFMALSTGTSWGTFGIMLPIAGEIAAVTDINLLLPALAAVLAGSVFGDHCSPISDTSILSSTGAGANHIDHVITQLPYALISAFVSAIGYLLLGITGMVVLSLFITIAIVLMVGLTLKSISKT</sequence>
<evidence type="ECO:0000256" key="4">
    <source>
        <dbReference type="ARBA" id="ARBA00022989"/>
    </source>
</evidence>
<comment type="subcellular location">
    <subcellularLocation>
        <location evidence="1">Cell membrane</location>
        <topology evidence="1">Multi-pass membrane protein</topology>
    </subcellularLocation>
</comment>
<feature type="transmembrane region" description="Helical" evidence="6">
    <location>
        <begin position="16"/>
        <end position="33"/>
    </location>
</feature>
<dbReference type="InterPro" id="IPR018461">
    <property type="entry name" value="Na/H_Antiport_NhaC-like_C"/>
</dbReference>
<keyword evidence="3 6" id="KW-0812">Transmembrane</keyword>
<keyword evidence="4 6" id="KW-1133">Transmembrane helix</keyword>
<evidence type="ECO:0000256" key="3">
    <source>
        <dbReference type="ARBA" id="ARBA00022692"/>
    </source>
</evidence>
<protein>
    <submittedName>
        <fullName evidence="8">Na+/H+ antiporter NhaC family protein</fullName>
    </submittedName>
</protein>
<gene>
    <name evidence="8" type="ORF">QQS35_05680</name>
</gene>
<feature type="transmembrane region" description="Helical" evidence="6">
    <location>
        <begin position="45"/>
        <end position="71"/>
    </location>
</feature>
<keyword evidence="2" id="KW-1003">Cell membrane</keyword>
<evidence type="ECO:0000256" key="5">
    <source>
        <dbReference type="ARBA" id="ARBA00023136"/>
    </source>
</evidence>
<reference evidence="8 9" key="1">
    <citation type="submission" date="2023-06" db="EMBL/GenBank/DDBJ databases">
        <title>Aquibacillus rhizosphaerae LR5S19.</title>
        <authorList>
            <person name="Sun J.-Q."/>
        </authorList>
    </citation>
    <scope>NUCLEOTIDE SEQUENCE [LARGE SCALE GENOMIC DNA]</scope>
    <source>
        <strain evidence="8 9">LR5S19</strain>
    </source>
</reference>
<evidence type="ECO:0000313" key="9">
    <source>
        <dbReference type="Proteomes" id="UP001235343"/>
    </source>
</evidence>
<feature type="transmembrane region" description="Helical" evidence="6">
    <location>
        <begin position="275"/>
        <end position="298"/>
    </location>
</feature>
<feature type="transmembrane region" description="Helical" evidence="6">
    <location>
        <begin position="491"/>
        <end position="521"/>
    </location>
</feature>
<dbReference type="RefSeq" id="WP_285930953.1">
    <property type="nucleotide sequence ID" value="NZ_JASTZU010000019.1"/>
</dbReference>
<keyword evidence="5 6" id="KW-0472">Membrane</keyword>
<feature type="transmembrane region" description="Helical" evidence="6">
    <location>
        <begin position="358"/>
        <end position="382"/>
    </location>
</feature>
<feature type="transmembrane region" description="Helical" evidence="6">
    <location>
        <begin position="394"/>
        <end position="422"/>
    </location>
</feature>
<comment type="caution">
    <text evidence="8">The sequence shown here is derived from an EMBL/GenBank/DDBJ whole genome shotgun (WGS) entry which is preliminary data.</text>
</comment>
<organism evidence="8 9">
    <name type="scientific">Aquibacillus rhizosphaerae</name>
    <dbReference type="NCBI Taxonomy" id="3051431"/>
    <lineage>
        <taxon>Bacteria</taxon>
        <taxon>Bacillati</taxon>
        <taxon>Bacillota</taxon>
        <taxon>Bacilli</taxon>
        <taxon>Bacillales</taxon>
        <taxon>Bacillaceae</taxon>
        <taxon>Aquibacillus</taxon>
    </lineage>
</organism>
<evidence type="ECO:0000313" key="8">
    <source>
        <dbReference type="EMBL" id="MDL4839945.1"/>
    </source>
</evidence>
<keyword evidence="9" id="KW-1185">Reference proteome</keyword>
<dbReference type="PANTHER" id="PTHR43478">
    <property type="entry name" value="NA+/H+ ANTIPORTER-RELATED"/>
    <property type="match status" value="1"/>
</dbReference>
<evidence type="ECO:0000256" key="6">
    <source>
        <dbReference type="SAM" id="Phobius"/>
    </source>
</evidence>
<evidence type="ECO:0000256" key="1">
    <source>
        <dbReference type="ARBA" id="ARBA00004651"/>
    </source>
</evidence>
<dbReference type="PANTHER" id="PTHR43478:SF1">
    <property type="entry name" value="NA+_H+ ANTIPORTER NHAC-LIKE C-TERMINAL DOMAIN-CONTAINING PROTEIN"/>
    <property type="match status" value="1"/>
</dbReference>
<evidence type="ECO:0000259" key="7">
    <source>
        <dbReference type="Pfam" id="PF03553"/>
    </source>
</evidence>
<feature type="domain" description="Na+/H+ antiporter NhaC-like C-terminal" evidence="7">
    <location>
        <begin position="175"/>
        <end position="499"/>
    </location>
</feature>